<dbReference type="InterPro" id="IPR000223">
    <property type="entry name" value="Pept_S26A_signal_pept_1"/>
</dbReference>
<dbReference type="Pfam" id="PF18936">
    <property type="entry name" value="DUF5684"/>
    <property type="match status" value="1"/>
</dbReference>
<dbReference type="Proteomes" id="UP000607435">
    <property type="component" value="Unassembled WGS sequence"/>
</dbReference>
<dbReference type="PANTHER" id="PTHR43390">
    <property type="entry name" value="SIGNAL PEPTIDASE I"/>
    <property type="match status" value="1"/>
</dbReference>
<proteinExistence type="inferred from homology"/>
<evidence type="ECO:0000256" key="2">
    <source>
        <dbReference type="ARBA" id="ARBA00019232"/>
    </source>
</evidence>
<evidence type="ECO:0000256" key="1">
    <source>
        <dbReference type="ARBA" id="ARBA00009370"/>
    </source>
</evidence>
<dbReference type="InterPro" id="IPR036286">
    <property type="entry name" value="LexA/Signal_pep-like_sf"/>
</dbReference>
<dbReference type="PANTHER" id="PTHR43390:SF1">
    <property type="entry name" value="CHLOROPLAST PROCESSING PEPTIDASE"/>
    <property type="match status" value="1"/>
</dbReference>
<comment type="catalytic activity">
    <reaction evidence="3">
        <text>Cleavage of hydrophobic, N-terminal signal or leader sequences from secreted and periplasmic proteins.</text>
        <dbReference type="EC" id="3.4.21.89"/>
    </reaction>
</comment>
<comment type="caution">
    <text evidence="3">Lacks conserved residue(s) required for the propagation of feature annotation.</text>
</comment>
<feature type="transmembrane region" description="Helical" evidence="3">
    <location>
        <begin position="125"/>
        <end position="144"/>
    </location>
</feature>
<evidence type="ECO:0000256" key="3">
    <source>
        <dbReference type="RuleBase" id="RU362042"/>
    </source>
</evidence>
<dbReference type="CDD" id="cd06530">
    <property type="entry name" value="S26_SPase_I"/>
    <property type="match status" value="1"/>
</dbReference>
<keyword evidence="3" id="KW-1133">Transmembrane helix</keyword>
<feature type="transmembrane region" description="Helical" evidence="3">
    <location>
        <begin position="515"/>
        <end position="532"/>
    </location>
</feature>
<dbReference type="NCBIfam" id="TIGR02227">
    <property type="entry name" value="sigpep_I_bact"/>
    <property type="match status" value="1"/>
</dbReference>
<gene>
    <name evidence="5" type="primary">lepB</name>
    <name evidence="5" type="ORF">H6H04_10980</name>
</gene>
<keyword evidence="3" id="KW-0472">Membrane</keyword>
<dbReference type="InterPro" id="IPR043739">
    <property type="entry name" value="DUF5684"/>
</dbReference>
<dbReference type="PRINTS" id="PR00727">
    <property type="entry name" value="LEADERPTASE"/>
</dbReference>
<keyword evidence="3" id="KW-0645">Protease</keyword>
<feature type="transmembrane region" description="Helical" evidence="3">
    <location>
        <begin position="53"/>
        <end position="74"/>
    </location>
</feature>
<name>A0ABR6Y2K3_9FLAO</name>
<feature type="domain" description="Peptidase S26" evidence="4">
    <location>
        <begin position="124"/>
        <end position="291"/>
    </location>
</feature>
<feature type="domain" description="Peptidase S26" evidence="4">
    <location>
        <begin position="443"/>
        <end position="483"/>
    </location>
</feature>
<evidence type="ECO:0000313" key="6">
    <source>
        <dbReference type="Proteomes" id="UP000607435"/>
    </source>
</evidence>
<sequence length="540" mass="62627">MTWTEWFIFLLIIQIIHGLGTWKLYVKAGRKAWEAFVPVYNAVILMKIISRPWWWVILMFLPIVNLIMIPAAWVETARAFGKDSKLDALLCIVTLGFYLYYLNYATDVSYIENRRLAPKTSTGEWITSILFAIVAATIVHTYFFQPFVIPSSSLEKSLLVGDFLIVSKIHYGARTPMTTIGAPMVHDTIPKLGMKSYLYNDNFEERETSWKNKLQLPYFRLPGFEKIERNDIIVFNQPADTLLNMNDFHPNRNYYKPIDKKTNLVKRCVGIPGDTLEVRNGIVYINGIQNKLPDRTKLQFSHDIVFKNVRANTFDELNQMAKLYLKKYDITDNLGYNNVTKNYTIQATPEAAKKAVVHPNIESITYVPTEKGLRDNSVFPHDYNYNWNANYFGPIWIPKAGATVELNTENIALYKRAISEYEGHKVVTRGNQVFIDDQPATAYTFGQDYYWAMGDNRHNSIDSRFWGFVPYNHIFGKPVFIWMSIDGINSGLKNWRPRWDRIFTTVSGSGERTSYLIPFIVLIFGITFFNKWRKKKKAKA</sequence>
<reference evidence="5 6" key="1">
    <citation type="submission" date="2020-08" db="EMBL/GenBank/DDBJ databases">
        <title>Winogradskyella ouciana sp. nov., isolated from the hadal seawater of the Mariana Trench.</title>
        <authorList>
            <person name="He X."/>
        </authorList>
    </citation>
    <scope>NUCLEOTIDE SEQUENCE [LARGE SCALE GENOMIC DNA]</scope>
    <source>
        <strain evidence="5 6">KCTC 22026</strain>
    </source>
</reference>
<keyword evidence="3" id="KW-0812">Transmembrane</keyword>
<dbReference type="GO" id="GO:0009003">
    <property type="term" value="F:signal peptidase activity"/>
    <property type="evidence" value="ECO:0007669"/>
    <property type="project" value="UniProtKB-EC"/>
</dbReference>
<protein>
    <recommendedName>
        <fullName evidence="2 3">Signal peptidase I</fullName>
        <ecNumber evidence="3">3.4.21.89</ecNumber>
    </recommendedName>
</protein>
<dbReference type="RefSeq" id="WP_186846003.1">
    <property type="nucleotide sequence ID" value="NZ_JACOME010000002.1"/>
</dbReference>
<dbReference type="Gene3D" id="2.10.109.10">
    <property type="entry name" value="Umud Fragment, subunit A"/>
    <property type="match status" value="2"/>
</dbReference>
<feature type="transmembrane region" description="Helical" evidence="3">
    <location>
        <begin position="86"/>
        <end position="104"/>
    </location>
</feature>
<dbReference type="Pfam" id="PF10502">
    <property type="entry name" value="Peptidase_S26"/>
    <property type="match status" value="2"/>
</dbReference>
<dbReference type="EC" id="3.4.21.89" evidence="3"/>
<comment type="similarity">
    <text evidence="1 3">Belongs to the peptidase S26 family.</text>
</comment>
<comment type="caution">
    <text evidence="5">The sequence shown here is derived from an EMBL/GenBank/DDBJ whole genome shotgun (WGS) entry which is preliminary data.</text>
</comment>
<keyword evidence="6" id="KW-1185">Reference proteome</keyword>
<keyword evidence="3 5" id="KW-0378">Hydrolase</keyword>
<dbReference type="SUPFAM" id="SSF51306">
    <property type="entry name" value="LexA/Signal peptidase"/>
    <property type="match status" value="2"/>
</dbReference>
<organism evidence="5 6">
    <name type="scientific">Winogradskyella echinorum</name>
    <dbReference type="NCBI Taxonomy" id="538189"/>
    <lineage>
        <taxon>Bacteria</taxon>
        <taxon>Pseudomonadati</taxon>
        <taxon>Bacteroidota</taxon>
        <taxon>Flavobacteriia</taxon>
        <taxon>Flavobacteriales</taxon>
        <taxon>Flavobacteriaceae</taxon>
        <taxon>Winogradskyella</taxon>
    </lineage>
</organism>
<evidence type="ECO:0000259" key="4">
    <source>
        <dbReference type="Pfam" id="PF10502"/>
    </source>
</evidence>
<comment type="subcellular location">
    <subcellularLocation>
        <location evidence="3">Membrane</location>
        <topology evidence="3">Single-pass type II membrane protein</topology>
    </subcellularLocation>
</comment>
<dbReference type="EMBL" id="JACOME010000002">
    <property type="protein sequence ID" value="MBC3846904.1"/>
    <property type="molecule type" value="Genomic_DNA"/>
</dbReference>
<dbReference type="InterPro" id="IPR019533">
    <property type="entry name" value="Peptidase_S26"/>
</dbReference>
<evidence type="ECO:0000313" key="5">
    <source>
        <dbReference type="EMBL" id="MBC3846904.1"/>
    </source>
</evidence>
<feature type="transmembrane region" description="Helical" evidence="3">
    <location>
        <begin position="6"/>
        <end position="26"/>
    </location>
</feature>
<accession>A0ABR6Y2K3</accession>